<keyword evidence="10" id="KW-1185">Reference proteome</keyword>
<dbReference type="PANTHER" id="PTHR36307">
    <property type="entry name" value="FLAGELLA BASAL BODY P-RING FORMATION PROTEIN FLGA"/>
    <property type="match status" value="1"/>
</dbReference>
<accession>A0A7Y3TZ49</accession>
<dbReference type="RefSeq" id="WP_171703198.1">
    <property type="nucleotide sequence ID" value="NZ_JABFHI010000008.1"/>
</dbReference>
<dbReference type="Gene3D" id="2.30.30.760">
    <property type="match status" value="1"/>
</dbReference>
<dbReference type="AlphaFoldDB" id="A0A7Y3TZ49"/>
<proteinExistence type="inferred from homology"/>
<reference evidence="9 10" key="1">
    <citation type="submission" date="2020-05" db="EMBL/GenBank/DDBJ databases">
        <authorList>
            <person name="Ruan W."/>
            <person name="Jeon C.O."/>
            <person name="Chun B.H."/>
        </authorList>
    </citation>
    <scope>NUCLEOTIDE SEQUENCE [LARGE SCALE GENOMIC DNA]</scope>
    <source>
        <strain evidence="9 10">TBZ9</strain>
    </source>
</reference>
<comment type="caution">
    <text evidence="9">The sequence shown here is derived from an EMBL/GenBank/DDBJ whole genome shotgun (WGS) entry which is preliminary data.</text>
</comment>
<evidence type="ECO:0000313" key="9">
    <source>
        <dbReference type="EMBL" id="NOG32735.1"/>
    </source>
</evidence>
<evidence type="ECO:0000256" key="1">
    <source>
        <dbReference type="ARBA" id="ARBA00004418"/>
    </source>
</evidence>
<evidence type="ECO:0000256" key="2">
    <source>
        <dbReference type="ARBA" id="ARBA00010474"/>
    </source>
</evidence>
<keyword evidence="9" id="KW-0282">Flagellum</keyword>
<dbReference type="PANTHER" id="PTHR36307:SF1">
    <property type="entry name" value="FLAGELLA BASAL BODY P-RING FORMATION PROTEIN FLGA"/>
    <property type="match status" value="1"/>
</dbReference>
<name>A0A7Y3TZ49_9GAMM</name>
<dbReference type="InterPro" id="IPR041231">
    <property type="entry name" value="FlgA_N"/>
</dbReference>
<keyword evidence="5 7" id="KW-0574">Periplasm</keyword>
<reference evidence="9 10" key="2">
    <citation type="submission" date="2020-06" db="EMBL/GenBank/DDBJ databases">
        <title>Halomonas songnenensis sp. nov., a moderately halophilic bacterium isolated from saline and alkaline soils.</title>
        <authorList>
            <person name="Jiang J."/>
            <person name="Pan Y."/>
        </authorList>
    </citation>
    <scope>NUCLEOTIDE SEQUENCE [LARGE SCALE GENOMIC DNA]</scope>
    <source>
        <strain evidence="9 10">TBZ9</strain>
    </source>
</reference>
<evidence type="ECO:0000256" key="6">
    <source>
        <dbReference type="ARBA" id="ARBA00025643"/>
    </source>
</evidence>
<dbReference type="InterPro" id="IPR017585">
    <property type="entry name" value="SAF_FlgA"/>
</dbReference>
<dbReference type="Gene3D" id="3.90.1210.10">
    <property type="entry name" value="Antifreeze-like/N-acetylneuraminic acid synthase C-terminal domain"/>
    <property type="match status" value="1"/>
</dbReference>
<feature type="signal peptide" evidence="7">
    <location>
        <begin position="1"/>
        <end position="18"/>
    </location>
</feature>
<keyword evidence="4 7" id="KW-0732">Signal</keyword>
<feature type="chain" id="PRO_5031592785" description="Flagella basal body P-ring formation protein FlgA" evidence="7">
    <location>
        <begin position="19"/>
        <end position="222"/>
    </location>
</feature>
<evidence type="ECO:0000313" key="10">
    <source>
        <dbReference type="Proteomes" id="UP000588806"/>
    </source>
</evidence>
<evidence type="ECO:0000256" key="5">
    <source>
        <dbReference type="ARBA" id="ARBA00022764"/>
    </source>
</evidence>
<dbReference type="GO" id="GO:0042597">
    <property type="term" value="C:periplasmic space"/>
    <property type="evidence" value="ECO:0007669"/>
    <property type="project" value="UniProtKB-SubCell"/>
</dbReference>
<evidence type="ECO:0000256" key="4">
    <source>
        <dbReference type="ARBA" id="ARBA00022729"/>
    </source>
</evidence>
<evidence type="ECO:0000259" key="8">
    <source>
        <dbReference type="SMART" id="SM00858"/>
    </source>
</evidence>
<dbReference type="InterPro" id="IPR036732">
    <property type="entry name" value="AFP_Neu5c_C_sf"/>
</dbReference>
<dbReference type="NCBIfam" id="TIGR03170">
    <property type="entry name" value="flgA_cterm"/>
    <property type="match status" value="1"/>
</dbReference>
<keyword evidence="7" id="KW-1005">Bacterial flagellum biogenesis</keyword>
<dbReference type="Pfam" id="PF17656">
    <property type="entry name" value="ChapFlgA_N"/>
    <property type="match status" value="1"/>
</dbReference>
<organism evidence="9 10">
    <name type="scientific">Vreelandella azerica</name>
    <dbReference type="NCBI Taxonomy" id="2732867"/>
    <lineage>
        <taxon>Bacteria</taxon>
        <taxon>Pseudomonadati</taxon>
        <taxon>Pseudomonadota</taxon>
        <taxon>Gammaproteobacteria</taxon>
        <taxon>Oceanospirillales</taxon>
        <taxon>Halomonadaceae</taxon>
        <taxon>Vreelandella</taxon>
    </lineage>
</organism>
<dbReference type="InterPro" id="IPR013974">
    <property type="entry name" value="SAF"/>
</dbReference>
<feature type="domain" description="SAF" evidence="8">
    <location>
        <begin position="98"/>
        <end position="160"/>
    </location>
</feature>
<evidence type="ECO:0000256" key="3">
    <source>
        <dbReference type="ARBA" id="ARBA00014754"/>
    </source>
</evidence>
<dbReference type="Pfam" id="PF13144">
    <property type="entry name" value="ChapFlgA"/>
    <property type="match status" value="1"/>
</dbReference>
<dbReference type="CDD" id="cd11614">
    <property type="entry name" value="SAF_CpaB_FlgA_like"/>
    <property type="match status" value="1"/>
</dbReference>
<keyword evidence="9" id="KW-0966">Cell projection</keyword>
<comment type="subcellular location">
    <subcellularLocation>
        <location evidence="1 7">Periplasm</location>
    </subcellularLocation>
</comment>
<comment type="function">
    <text evidence="6 7">Involved in the assembly process of the P-ring formation. It may associate with FlgF on the rod constituting a structure essential for the P-ring assembly or may act as a modulator protein for the P-ring assembly.</text>
</comment>
<sequence length="222" mass="24200">MLLTAGLALTLAPMAVQADDQTLTQRVQQFLYEQTQALGEEVVIELRPSSPHLSVCIDPEPFLPNADQSPLGRVNVGVRCGENQRQVRYLQATVDVIGEYAVAAQDIPRGATINAAMLGQQQGNLGDLASRTITDPQEIIGKIARRPIRRGSTLQPHDIQAPLLIKRGQRVNVIAQGNAFQVSREGEAMDNGAEGERIRVRFGSRNILEARVVGDGLLMIDF</sequence>
<dbReference type="GO" id="GO:0044780">
    <property type="term" value="P:bacterial-type flagellum assembly"/>
    <property type="evidence" value="ECO:0007669"/>
    <property type="project" value="InterPro"/>
</dbReference>
<dbReference type="InterPro" id="IPR039246">
    <property type="entry name" value="Flagellar_FlgA"/>
</dbReference>
<gene>
    <name evidence="9" type="primary">flgA</name>
    <name evidence="9" type="ORF">HLB35_15025</name>
</gene>
<evidence type="ECO:0000256" key="7">
    <source>
        <dbReference type="RuleBase" id="RU362063"/>
    </source>
</evidence>
<dbReference type="EMBL" id="JABFHI010000008">
    <property type="protein sequence ID" value="NOG32735.1"/>
    <property type="molecule type" value="Genomic_DNA"/>
</dbReference>
<protein>
    <recommendedName>
        <fullName evidence="3 7">Flagella basal body P-ring formation protein FlgA</fullName>
    </recommendedName>
</protein>
<dbReference type="SUPFAM" id="SSF51269">
    <property type="entry name" value="AFP III-like domain"/>
    <property type="match status" value="1"/>
</dbReference>
<dbReference type="Proteomes" id="UP000588806">
    <property type="component" value="Unassembled WGS sequence"/>
</dbReference>
<keyword evidence="9" id="KW-0969">Cilium</keyword>
<comment type="similarity">
    <text evidence="2 7">Belongs to the FlgA family.</text>
</comment>
<dbReference type="SMART" id="SM00858">
    <property type="entry name" value="SAF"/>
    <property type="match status" value="1"/>
</dbReference>